<dbReference type="OrthoDB" id="281208at2"/>
<dbReference type="EMBL" id="CP028901">
    <property type="protein sequence ID" value="AWB33419.1"/>
    <property type="molecule type" value="Genomic_DNA"/>
</dbReference>
<protein>
    <submittedName>
        <fullName evidence="6">SAM-dependent methyltransferase</fullName>
    </submittedName>
</protein>
<reference evidence="6 7" key="1">
    <citation type="submission" date="2018-04" db="EMBL/GenBank/DDBJ databases">
        <title>Bordetella sp. HZ20 isolated from seawater.</title>
        <authorList>
            <person name="Sun C."/>
        </authorList>
    </citation>
    <scope>NUCLEOTIDE SEQUENCE [LARGE SCALE GENOMIC DNA]</scope>
    <source>
        <strain evidence="6 7">HZ20</strain>
    </source>
</reference>
<dbReference type="InterPro" id="IPR026170">
    <property type="entry name" value="FAM173A/B"/>
</dbReference>
<dbReference type="InterPro" id="IPR041698">
    <property type="entry name" value="Methyltransf_25"/>
</dbReference>
<dbReference type="KEGG" id="boz:DBV39_06530"/>
<sequence length="300" mass="31873">MVFGDSVRNQTGSARKFQALAAAMLAGAFLTAPAQASETAASSTTFEPTVGQSGKDVVWVPTSQSLVNQMLDLARLTPDDILVDLGSGDGRTVITAAQRGSTARGVEYNPDMVAISRKAAQDAGVTDRATFIHGDIFETDFSDADVLTLFLLPSLNVKLRPTILDMKPGTRVVSNSFAMGDWDADKSINVTEGCSSYCTALLWIVPANVQGTWGLSGQKLELSQMYQKLQGKLIDAGQDTLITDASLDGENIEFKVNGKHYVGKVDGDTMGGMIDGSQVWAAVRESTEVAGGPPKPWFGQ</sequence>
<dbReference type="Pfam" id="PF13649">
    <property type="entry name" value="Methyltransf_25"/>
    <property type="match status" value="1"/>
</dbReference>
<keyword evidence="4" id="KW-0732">Signal</keyword>
<evidence type="ECO:0000256" key="2">
    <source>
        <dbReference type="ARBA" id="ARBA00022679"/>
    </source>
</evidence>
<dbReference type="CDD" id="cd02440">
    <property type="entry name" value="AdoMet_MTases"/>
    <property type="match status" value="1"/>
</dbReference>
<feature type="chain" id="PRO_5015336017" evidence="4">
    <location>
        <begin position="37"/>
        <end position="300"/>
    </location>
</feature>
<keyword evidence="2 6" id="KW-0808">Transferase</keyword>
<evidence type="ECO:0000256" key="4">
    <source>
        <dbReference type="SAM" id="SignalP"/>
    </source>
</evidence>
<evidence type="ECO:0000256" key="3">
    <source>
        <dbReference type="ARBA" id="ARBA00022691"/>
    </source>
</evidence>
<keyword evidence="1 6" id="KW-0489">Methyltransferase</keyword>
<dbReference type="RefSeq" id="WP_108620848.1">
    <property type="nucleotide sequence ID" value="NZ_CP028901.1"/>
</dbReference>
<dbReference type="Gene3D" id="3.40.50.150">
    <property type="entry name" value="Vaccinia Virus protein VP39"/>
    <property type="match status" value="1"/>
</dbReference>
<dbReference type="AlphaFoldDB" id="A0A2R4XI73"/>
<dbReference type="InterPro" id="IPR029063">
    <property type="entry name" value="SAM-dependent_MTases_sf"/>
</dbReference>
<keyword evidence="7" id="KW-1185">Reference proteome</keyword>
<gene>
    <name evidence="6" type="ORF">DBV39_06530</name>
</gene>
<evidence type="ECO:0000313" key="6">
    <source>
        <dbReference type="EMBL" id="AWB33419.1"/>
    </source>
</evidence>
<dbReference type="GO" id="GO:0032259">
    <property type="term" value="P:methylation"/>
    <property type="evidence" value="ECO:0007669"/>
    <property type="project" value="UniProtKB-KW"/>
</dbReference>
<dbReference type="GO" id="GO:0016279">
    <property type="term" value="F:protein-lysine N-methyltransferase activity"/>
    <property type="evidence" value="ECO:0007669"/>
    <property type="project" value="InterPro"/>
</dbReference>
<feature type="domain" description="Methyltransferase" evidence="5">
    <location>
        <begin position="83"/>
        <end position="149"/>
    </location>
</feature>
<feature type="signal peptide" evidence="4">
    <location>
        <begin position="1"/>
        <end position="36"/>
    </location>
</feature>
<dbReference type="PANTHER" id="PTHR13610">
    <property type="entry name" value="METHYLTRANSFERASE DOMAIN-CONTAINING PROTEIN"/>
    <property type="match status" value="1"/>
</dbReference>
<dbReference type="PANTHER" id="PTHR13610:SF11">
    <property type="entry name" value="METHYLTRANSFERASE DOMAIN-CONTAINING PROTEIN"/>
    <property type="match status" value="1"/>
</dbReference>
<evidence type="ECO:0000259" key="5">
    <source>
        <dbReference type="Pfam" id="PF13649"/>
    </source>
</evidence>
<organism evidence="6 7">
    <name type="scientific">Orrella marina</name>
    <dbReference type="NCBI Taxonomy" id="2163011"/>
    <lineage>
        <taxon>Bacteria</taxon>
        <taxon>Pseudomonadati</taxon>
        <taxon>Pseudomonadota</taxon>
        <taxon>Betaproteobacteria</taxon>
        <taxon>Burkholderiales</taxon>
        <taxon>Alcaligenaceae</taxon>
        <taxon>Orrella</taxon>
    </lineage>
</organism>
<keyword evidence="3" id="KW-0949">S-adenosyl-L-methionine</keyword>
<dbReference type="SUPFAM" id="SSF53335">
    <property type="entry name" value="S-adenosyl-L-methionine-dependent methyltransferases"/>
    <property type="match status" value="1"/>
</dbReference>
<dbReference type="Proteomes" id="UP000244571">
    <property type="component" value="Chromosome"/>
</dbReference>
<evidence type="ECO:0000313" key="7">
    <source>
        <dbReference type="Proteomes" id="UP000244571"/>
    </source>
</evidence>
<name>A0A2R4XI73_9BURK</name>
<accession>A0A2R4XI73</accession>
<proteinExistence type="predicted"/>
<evidence type="ECO:0000256" key="1">
    <source>
        <dbReference type="ARBA" id="ARBA00022603"/>
    </source>
</evidence>